<dbReference type="RefSeq" id="WP_068171512.1">
    <property type="nucleotide sequence ID" value="NZ_AOGK01000029.1"/>
</dbReference>
<dbReference type="PANTHER" id="PTHR48267:SF1">
    <property type="entry name" value="BILIRUBIN OXIDASE"/>
    <property type="match status" value="1"/>
</dbReference>
<dbReference type="InterPro" id="IPR006311">
    <property type="entry name" value="TAT_signal"/>
</dbReference>
<comment type="catalytic activity">
    <reaction evidence="9">
        <text>4 Cu(+) + O2 + 4 H(+) = 4 Cu(2+) + 2 H2O</text>
        <dbReference type="Rhea" id="RHEA:30083"/>
        <dbReference type="ChEBI" id="CHEBI:15377"/>
        <dbReference type="ChEBI" id="CHEBI:15378"/>
        <dbReference type="ChEBI" id="CHEBI:15379"/>
        <dbReference type="ChEBI" id="CHEBI:29036"/>
        <dbReference type="ChEBI" id="CHEBI:49552"/>
        <dbReference type="EC" id="1.16.3.4"/>
    </reaction>
    <physiologicalReaction direction="left-to-right" evidence="9">
        <dbReference type="Rhea" id="RHEA:30084"/>
    </physiologicalReaction>
</comment>
<dbReference type="Gene3D" id="2.60.40.420">
    <property type="entry name" value="Cupredoxins - blue copper proteins"/>
    <property type="match status" value="3"/>
</dbReference>
<gene>
    <name evidence="12" type="ORF">H010_22246</name>
</gene>
<dbReference type="GO" id="GO:0042597">
    <property type="term" value="C:periplasmic space"/>
    <property type="evidence" value="ECO:0007669"/>
    <property type="project" value="UniProtKB-SubCell"/>
</dbReference>
<protein>
    <recommendedName>
        <fullName evidence="6">Multicopper oxidase CueO</fullName>
        <ecNumber evidence="5">1.16.3.4</ecNumber>
    </recommendedName>
    <alternativeName>
        <fullName evidence="7">Copper efflux oxidase</fullName>
    </alternativeName>
    <alternativeName>
        <fullName evidence="8">Cuprous oxidase</fullName>
    </alternativeName>
</protein>
<proteinExistence type="predicted"/>
<dbReference type="InterPro" id="IPR002355">
    <property type="entry name" value="Cu_oxidase_Cu_BS"/>
</dbReference>
<dbReference type="EMBL" id="AOGK01000029">
    <property type="protein sequence ID" value="MDG5977991.1"/>
    <property type="molecule type" value="Genomic_DNA"/>
</dbReference>
<dbReference type="InterPro" id="IPR011707">
    <property type="entry name" value="Cu-oxidase-like_N"/>
</dbReference>
<dbReference type="EC" id="1.16.3.4" evidence="5"/>
<dbReference type="PROSITE" id="PS00080">
    <property type="entry name" value="MULTICOPPER_OXIDASE2"/>
    <property type="match status" value="1"/>
</dbReference>
<dbReference type="InterPro" id="IPR011706">
    <property type="entry name" value="Cu-oxidase_C"/>
</dbReference>
<keyword evidence="3" id="KW-0479">Metal-binding</keyword>
<evidence type="ECO:0000256" key="1">
    <source>
        <dbReference type="ARBA" id="ARBA00004418"/>
    </source>
</evidence>
<dbReference type="GO" id="GO:0005507">
    <property type="term" value="F:copper ion binding"/>
    <property type="evidence" value="ECO:0007669"/>
    <property type="project" value="InterPro"/>
</dbReference>
<dbReference type="Pfam" id="PF07732">
    <property type="entry name" value="Cu-oxidase_3"/>
    <property type="match status" value="1"/>
</dbReference>
<feature type="domain" description="Plastocyanin-like" evidence="10">
    <location>
        <begin position="426"/>
        <end position="562"/>
    </location>
</feature>
<keyword evidence="13" id="KW-1185">Reference proteome</keyword>
<reference evidence="12" key="1">
    <citation type="submission" date="2013-01" db="EMBL/GenBank/DDBJ databases">
        <title>Genome draft of Hydrogenophaga taeniospiralis 2K1.</title>
        <authorList>
            <person name="Gomila M."/>
            <person name="Lalucat J."/>
        </authorList>
    </citation>
    <scope>NUCLEOTIDE SEQUENCE</scope>
    <source>
        <strain evidence="12">CCUG 15921</strain>
    </source>
</reference>
<evidence type="ECO:0000256" key="5">
    <source>
        <dbReference type="ARBA" id="ARBA00038978"/>
    </source>
</evidence>
<dbReference type="OrthoDB" id="9757546at2"/>
<evidence type="ECO:0000256" key="7">
    <source>
        <dbReference type="ARBA" id="ARBA00042896"/>
    </source>
</evidence>
<dbReference type="PANTHER" id="PTHR48267">
    <property type="entry name" value="CUPREDOXIN SUPERFAMILY PROTEIN"/>
    <property type="match status" value="1"/>
</dbReference>
<evidence type="ECO:0000256" key="6">
    <source>
        <dbReference type="ARBA" id="ARBA00041027"/>
    </source>
</evidence>
<dbReference type="GO" id="GO:0016491">
    <property type="term" value="F:oxidoreductase activity"/>
    <property type="evidence" value="ECO:0007669"/>
    <property type="project" value="UniProtKB-KW"/>
</dbReference>
<evidence type="ECO:0000256" key="8">
    <source>
        <dbReference type="ARBA" id="ARBA00043090"/>
    </source>
</evidence>
<dbReference type="Pfam" id="PF07731">
    <property type="entry name" value="Cu-oxidase_2"/>
    <property type="match status" value="1"/>
</dbReference>
<dbReference type="Proteomes" id="UP001152876">
    <property type="component" value="Unassembled WGS sequence"/>
</dbReference>
<evidence type="ECO:0000259" key="10">
    <source>
        <dbReference type="Pfam" id="PF07731"/>
    </source>
</evidence>
<evidence type="ECO:0000313" key="13">
    <source>
        <dbReference type="Proteomes" id="UP001152876"/>
    </source>
</evidence>
<evidence type="ECO:0000256" key="9">
    <source>
        <dbReference type="ARBA" id="ARBA00048092"/>
    </source>
</evidence>
<comment type="subunit">
    <text evidence="2">Monomer.</text>
</comment>
<name>A0A9X4NX59_9BURK</name>
<accession>A0A9X4NX59</accession>
<dbReference type="PROSITE" id="PS51318">
    <property type="entry name" value="TAT"/>
    <property type="match status" value="1"/>
</dbReference>
<feature type="domain" description="Plastocyanin-like" evidence="11">
    <location>
        <begin position="105"/>
        <end position="199"/>
    </location>
</feature>
<organism evidence="12 13">
    <name type="scientific">Hydrogenophaga taeniospiralis CCUG 15921</name>
    <dbReference type="NCBI Taxonomy" id="1281780"/>
    <lineage>
        <taxon>Bacteria</taxon>
        <taxon>Pseudomonadati</taxon>
        <taxon>Pseudomonadota</taxon>
        <taxon>Betaproteobacteria</taxon>
        <taxon>Burkholderiales</taxon>
        <taxon>Comamonadaceae</taxon>
        <taxon>Hydrogenophaga</taxon>
    </lineage>
</organism>
<comment type="subcellular location">
    <subcellularLocation>
        <location evidence="1">Periplasm</location>
    </subcellularLocation>
</comment>
<evidence type="ECO:0000259" key="11">
    <source>
        <dbReference type="Pfam" id="PF07732"/>
    </source>
</evidence>
<comment type="caution">
    <text evidence="12">The sequence shown here is derived from an EMBL/GenBank/DDBJ whole genome shotgun (WGS) entry which is preliminary data.</text>
</comment>
<keyword evidence="4" id="KW-0560">Oxidoreductase</keyword>
<evidence type="ECO:0000256" key="4">
    <source>
        <dbReference type="ARBA" id="ARBA00023002"/>
    </source>
</evidence>
<dbReference type="InterPro" id="IPR008972">
    <property type="entry name" value="Cupredoxin"/>
</dbReference>
<dbReference type="InterPro" id="IPR045087">
    <property type="entry name" value="Cu-oxidase_fam"/>
</dbReference>
<sequence length="563" mass="60918">MSHGVSTFTRRHFLGSLGALGAAGSVPGVLAATPGGSGAMDEAITGIEKEAAGFANPLRLPGSSGLFGVLPVSEFREVQVVRSEIEVLPGRRTPILAYAVESGGKTFLNPALLARRGDEMRVRLINRIDQPTVIHWHGLSVDSRNDGNGLNVVPPGGRMDYAFPLRDRSSMYWYHPHAHGYIPQQAYHGLASLLFVEDDDEAALRKELDLALGETEIPLVLQDREFDAQGRLHYAPTAAQSFGGWVGERLLVNLTERPFLQAGRRIVRFRILNGSNARSYRLAFVQGGRRLGFFLAGTDGGLLAQPLRIDQTFISPGQRLDVLVDLREADPGRPVTLASLAFDPMHAEGGHDMAPAGPAAPSMAGMAGMDHSQHGAAPTAGPSIPMAMEGDARALMRIDLKPSAPYERRMPTVLSSLPAATIASASPPRRMQLGHNGRGNWTINGGLFDPKAAALSVQRGARETWLIENAERSMPHPMHLHGFSFRVIERLGSPALVRELAGARGLLPQDQGVMDTVHVWPGESVRIAIDFTHPHAGDQDYVFHCHSLEHAEAGMMLRYTVKA</sequence>
<dbReference type="AlphaFoldDB" id="A0A9X4NX59"/>
<evidence type="ECO:0000256" key="3">
    <source>
        <dbReference type="ARBA" id="ARBA00022723"/>
    </source>
</evidence>
<evidence type="ECO:0000256" key="2">
    <source>
        <dbReference type="ARBA" id="ARBA00011245"/>
    </source>
</evidence>
<dbReference type="SUPFAM" id="SSF49503">
    <property type="entry name" value="Cupredoxins"/>
    <property type="match status" value="3"/>
</dbReference>
<evidence type="ECO:0000313" key="12">
    <source>
        <dbReference type="EMBL" id="MDG5977991.1"/>
    </source>
</evidence>